<dbReference type="AlphaFoldDB" id="A0A6J1IRS0"/>
<protein>
    <submittedName>
        <fullName evidence="7 8">Double-stranded RNA-binding protein 4-like isoform X1</fullName>
    </submittedName>
</protein>
<evidence type="ECO:0000256" key="4">
    <source>
        <dbReference type="SAM" id="MobiDB-lite"/>
    </source>
</evidence>
<feature type="domain" description="DRBM" evidence="5">
    <location>
        <begin position="1"/>
        <end position="70"/>
    </location>
</feature>
<feature type="region of interest" description="Disordered" evidence="4">
    <location>
        <begin position="392"/>
        <end position="420"/>
    </location>
</feature>
<dbReference type="CDD" id="cd19907">
    <property type="entry name" value="DSRM_AtDRB-like_rpt1"/>
    <property type="match status" value="1"/>
</dbReference>
<reference evidence="7 8" key="1">
    <citation type="submission" date="2025-04" db="UniProtKB">
        <authorList>
            <consortium name="RefSeq"/>
        </authorList>
    </citation>
    <scope>IDENTIFICATION</scope>
    <source>
        <tissue evidence="7 8">Young leaves</tissue>
    </source>
</reference>
<keyword evidence="6" id="KW-1185">Reference proteome</keyword>
<dbReference type="SMART" id="SM00358">
    <property type="entry name" value="DSRM"/>
    <property type="match status" value="3"/>
</dbReference>
<feature type="region of interest" description="Disordered" evidence="4">
    <location>
        <begin position="345"/>
        <end position="370"/>
    </location>
</feature>
<dbReference type="InterPro" id="IPR044450">
    <property type="entry name" value="AtDRB-like_DSRM_1"/>
</dbReference>
<dbReference type="InterPro" id="IPR014720">
    <property type="entry name" value="dsRBD_dom"/>
</dbReference>
<dbReference type="Pfam" id="PF00035">
    <property type="entry name" value="dsrm"/>
    <property type="match status" value="3"/>
</dbReference>
<dbReference type="PANTHER" id="PTHR46031">
    <property type="match status" value="1"/>
</dbReference>
<feature type="region of interest" description="Disordered" evidence="4">
    <location>
        <begin position="76"/>
        <end position="132"/>
    </location>
</feature>
<organism evidence="6 8">
    <name type="scientific">Cucurbita maxima</name>
    <name type="common">Pumpkin</name>
    <name type="synonym">Winter squash</name>
    <dbReference type="NCBI Taxonomy" id="3661"/>
    <lineage>
        <taxon>Eukaryota</taxon>
        <taxon>Viridiplantae</taxon>
        <taxon>Streptophyta</taxon>
        <taxon>Embryophyta</taxon>
        <taxon>Tracheophyta</taxon>
        <taxon>Spermatophyta</taxon>
        <taxon>Magnoliopsida</taxon>
        <taxon>eudicotyledons</taxon>
        <taxon>Gunneridae</taxon>
        <taxon>Pentapetalae</taxon>
        <taxon>rosids</taxon>
        <taxon>fabids</taxon>
        <taxon>Cucurbitales</taxon>
        <taxon>Cucurbitaceae</taxon>
        <taxon>Cucurbiteae</taxon>
        <taxon>Cucurbita</taxon>
    </lineage>
</organism>
<evidence type="ECO:0000256" key="1">
    <source>
        <dbReference type="ARBA" id="ARBA00022737"/>
    </source>
</evidence>
<dbReference type="RefSeq" id="XP_022980602.1">
    <property type="nucleotide sequence ID" value="XM_023124834.1"/>
</dbReference>
<gene>
    <name evidence="7 8" type="primary">LOC111479924</name>
</gene>
<proteinExistence type="predicted"/>
<feature type="compositionally biased region" description="Polar residues" evidence="4">
    <location>
        <begin position="121"/>
        <end position="132"/>
    </location>
</feature>
<dbReference type="KEGG" id="cmax:111479924"/>
<keyword evidence="2 3" id="KW-0694">RNA-binding</keyword>
<evidence type="ECO:0000259" key="5">
    <source>
        <dbReference type="PROSITE" id="PS50137"/>
    </source>
</evidence>
<feature type="domain" description="DRBM" evidence="5">
    <location>
        <begin position="280"/>
        <end position="348"/>
    </location>
</feature>
<dbReference type="GO" id="GO:0003725">
    <property type="term" value="F:double-stranded RNA binding"/>
    <property type="evidence" value="ECO:0007669"/>
    <property type="project" value="InterPro"/>
</dbReference>
<dbReference type="PANTHER" id="PTHR46031:SF16">
    <property type="entry name" value="DOUBLE-STRANDED RNA-BINDING PROTEIN 4"/>
    <property type="match status" value="1"/>
</dbReference>
<feature type="compositionally biased region" description="Low complexity" evidence="4">
    <location>
        <begin position="109"/>
        <end position="120"/>
    </location>
</feature>
<dbReference type="Gene3D" id="3.30.160.20">
    <property type="match status" value="3"/>
</dbReference>
<feature type="domain" description="DRBM" evidence="5">
    <location>
        <begin position="202"/>
        <end position="266"/>
    </location>
</feature>
<sequence length="500" mass="54768">MFKTKLQELCHRKSYELPVYSVVKQGQDHDPRFEATVTVAGNKFCSQTPCKSSKQAQNDAAKLAFDFFSLPSSPKLEPYHPQPSFPESSPPLEQLRYSPQFSHPSLHISSFPQPSLPSQSDTFGATTNLDNTVSYPQRPVKLEVANESSGLVESTKDSSITSNMGVKFSAQSVEPKIQNTDKSPVVDYFDKECSKLTGMEHLYKNKLQNFAQKKNLTLPVYTCERDGPPHASRFRCKVEIDGKTYESPEFHATLKDAENAVAKVALLSSCQDGVQEDSGLYKNLLQEMAQKKGLGLPVYSTSQSGEIHVPVFVSTVKIGEANFEGEQSRTKKQAEMSAAKAAYMSIKEGKSSSTNPSIASPRGRASPQGIPCSLQSSVSTDLELQVRSSPVISHPAFEKQPNDGGSQSISTRKRAPSSCDIDHEVSRDIAISSRNVAQPGNTNDYVLNLVSKLEAGKSSSSKRVIVCPRQPNMTFPKDITVLPVSDDQWVAFSLSTKANQ</sequence>
<dbReference type="GeneID" id="111479924"/>
<evidence type="ECO:0000313" key="8">
    <source>
        <dbReference type="RefSeq" id="XP_022980602.1"/>
    </source>
</evidence>
<name>A0A6J1IRS0_CUCMA</name>
<dbReference type="RefSeq" id="XP_022980601.1">
    <property type="nucleotide sequence ID" value="XM_023124833.1"/>
</dbReference>
<dbReference type="Proteomes" id="UP000504608">
    <property type="component" value="Unplaced"/>
</dbReference>
<evidence type="ECO:0000313" key="6">
    <source>
        <dbReference type="Proteomes" id="UP000504608"/>
    </source>
</evidence>
<keyword evidence="1" id="KW-0677">Repeat</keyword>
<dbReference type="OrthoDB" id="5988181at2759"/>
<dbReference type="SUPFAM" id="SSF54768">
    <property type="entry name" value="dsRNA-binding domain-like"/>
    <property type="match status" value="3"/>
</dbReference>
<evidence type="ECO:0000256" key="3">
    <source>
        <dbReference type="PROSITE-ProRule" id="PRU00266"/>
    </source>
</evidence>
<evidence type="ECO:0000313" key="7">
    <source>
        <dbReference type="RefSeq" id="XP_022980601.1"/>
    </source>
</evidence>
<dbReference type="PROSITE" id="PS50137">
    <property type="entry name" value="DS_RBD"/>
    <property type="match status" value="3"/>
</dbReference>
<evidence type="ECO:0000256" key="2">
    <source>
        <dbReference type="ARBA" id="ARBA00022884"/>
    </source>
</evidence>
<accession>A0A6J1IRS0</accession>